<dbReference type="InterPro" id="IPR007055">
    <property type="entry name" value="BON_dom"/>
</dbReference>
<feature type="domain" description="BON" evidence="2">
    <location>
        <begin position="74"/>
        <end position="142"/>
    </location>
</feature>
<keyword evidence="1" id="KW-0732">Signal</keyword>
<evidence type="ECO:0000256" key="1">
    <source>
        <dbReference type="ARBA" id="ARBA00022729"/>
    </source>
</evidence>
<dbReference type="Proteomes" id="UP000005952">
    <property type="component" value="Chromosome"/>
</dbReference>
<dbReference type="EMBL" id="CP005587">
    <property type="protein sequence ID" value="AGK56339.1"/>
    <property type="molecule type" value="Genomic_DNA"/>
</dbReference>
<dbReference type="AlphaFoldDB" id="N0AYX8"/>
<dbReference type="PANTHER" id="PTHR34606">
    <property type="entry name" value="BON DOMAIN-CONTAINING PROTEIN"/>
    <property type="match status" value="1"/>
</dbReference>
<dbReference type="eggNOG" id="COG2823">
    <property type="taxonomic scope" value="Bacteria"/>
</dbReference>
<evidence type="ECO:0000259" key="2">
    <source>
        <dbReference type="PROSITE" id="PS50914"/>
    </source>
</evidence>
<proteinExistence type="predicted"/>
<dbReference type="PROSITE" id="PS50914">
    <property type="entry name" value="BON"/>
    <property type="match status" value="3"/>
</dbReference>
<keyword evidence="4" id="KW-1185">Reference proteome</keyword>
<name>N0AYX8_9HYPH</name>
<dbReference type="STRING" id="670307.HYPDE_23263"/>
<organism evidence="3 4">
    <name type="scientific">Hyphomicrobium denitrificans 1NES1</name>
    <dbReference type="NCBI Taxonomy" id="670307"/>
    <lineage>
        <taxon>Bacteria</taxon>
        <taxon>Pseudomonadati</taxon>
        <taxon>Pseudomonadota</taxon>
        <taxon>Alphaproteobacteria</taxon>
        <taxon>Hyphomicrobiales</taxon>
        <taxon>Hyphomicrobiaceae</taxon>
        <taxon>Hyphomicrobium</taxon>
    </lineage>
</organism>
<protein>
    <recommendedName>
        <fullName evidence="2">BON domain-containing protein</fullName>
    </recommendedName>
</protein>
<dbReference type="SMART" id="SM00749">
    <property type="entry name" value="BON"/>
    <property type="match status" value="3"/>
</dbReference>
<sequence>MQLRQLVLDELEFEPSIDSTGIGVAANGGVVTLSGHVRSYAEKVAAFQATRRVKGVRAIAQEIEVRYPGEAETSDEEIAKRVLSVLKWHAMIPEGQIRVIVQKGWVNLRGTLEWQYQKKATEDEVRKLLGVVGVTNSITVESDIQASDIKKKIEAALARNAQIEAQSIRVDVSNNRVSLEGVVDSWEDHDMVENAAWSVPGIQWVDDRLTIAS</sequence>
<reference evidence="3 4" key="1">
    <citation type="journal article" date="2013" name="Genome Announc.">
        <title>Genome sequences for three denitrifying bacterial strains isolated from a uranium- and nitrate-contaminated subsurface environment.</title>
        <authorList>
            <person name="Venkatramanan R."/>
            <person name="Prakash O."/>
            <person name="Woyke T."/>
            <person name="Chain P."/>
            <person name="Goodwin L.A."/>
            <person name="Watson D."/>
            <person name="Brooks S."/>
            <person name="Kostka J.E."/>
            <person name="Green S.J."/>
        </authorList>
    </citation>
    <scope>NUCLEOTIDE SEQUENCE [LARGE SCALE GENOMIC DNA]</scope>
    <source>
        <strain evidence="3 4">1NES1</strain>
    </source>
</reference>
<evidence type="ECO:0000313" key="4">
    <source>
        <dbReference type="Proteomes" id="UP000005952"/>
    </source>
</evidence>
<feature type="domain" description="BON" evidence="2">
    <location>
        <begin position="1"/>
        <end position="67"/>
    </location>
</feature>
<dbReference type="InterPro" id="IPR051686">
    <property type="entry name" value="Lipoprotein_DolP"/>
</dbReference>
<gene>
    <name evidence="3" type="ORF">HYPDE_23263</name>
</gene>
<accession>N0AYX8</accession>
<dbReference type="Gene3D" id="3.30.1340.30">
    <property type="match status" value="3"/>
</dbReference>
<dbReference type="Pfam" id="PF04972">
    <property type="entry name" value="BON"/>
    <property type="match status" value="3"/>
</dbReference>
<dbReference type="PANTHER" id="PTHR34606:SF4">
    <property type="entry name" value="OUTER MEMBRANE LIPOPROTEIN DOLP"/>
    <property type="match status" value="1"/>
</dbReference>
<evidence type="ECO:0000313" key="3">
    <source>
        <dbReference type="EMBL" id="AGK56339.1"/>
    </source>
</evidence>
<dbReference type="KEGG" id="hdt:HYPDE_23263"/>
<dbReference type="HOGENOM" id="CLU_082070_0_0_5"/>
<feature type="domain" description="BON" evidence="2">
    <location>
        <begin position="145"/>
        <end position="213"/>
    </location>
</feature>
<dbReference type="InterPro" id="IPR014004">
    <property type="entry name" value="Transpt-assoc_nodulatn_dom_bac"/>
</dbReference>